<proteinExistence type="predicted"/>
<gene>
    <name evidence="1" type="ORF">S03H2_07311</name>
</gene>
<accession>X1DS36</accession>
<evidence type="ECO:0000313" key="1">
    <source>
        <dbReference type="EMBL" id="GAH22957.1"/>
    </source>
</evidence>
<sequence>YPVSLKLWNPEDVGVNIARIFYSGRSGSHPYSNTIDYRFSFDY</sequence>
<dbReference type="EMBL" id="BARU01003349">
    <property type="protein sequence ID" value="GAH22957.1"/>
    <property type="molecule type" value="Genomic_DNA"/>
</dbReference>
<comment type="caution">
    <text evidence="1">The sequence shown here is derived from an EMBL/GenBank/DDBJ whole genome shotgun (WGS) entry which is preliminary data.</text>
</comment>
<protein>
    <submittedName>
        <fullName evidence="1">Uncharacterized protein</fullName>
    </submittedName>
</protein>
<name>X1DS36_9ZZZZ</name>
<reference evidence="1" key="1">
    <citation type="journal article" date="2014" name="Front. Microbiol.">
        <title>High frequency of phylogenetically diverse reductive dehalogenase-homologous genes in deep subseafloor sedimentary metagenomes.</title>
        <authorList>
            <person name="Kawai M."/>
            <person name="Futagami T."/>
            <person name="Toyoda A."/>
            <person name="Takaki Y."/>
            <person name="Nishi S."/>
            <person name="Hori S."/>
            <person name="Arai W."/>
            <person name="Tsubouchi T."/>
            <person name="Morono Y."/>
            <person name="Uchiyama I."/>
            <person name="Ito T."/>
            <person name="Fujiyama A."/>
            <person name="Inagaki F."/>
            <person name="Takami H."/>
        </authorList>
    </citation>
    <scope>NUCLEOTIDE SEQUENCE</scope>
    <source>
        <strain evidence="1">Expedition CK06-06</strain>
    </source>
</reference>
<organism evidence="1">
    <name type="scientific">marine sediment metagenome</name>
    <dbReference type="NCBI Taxonomy" id="412755"/>
    <lineage>
        <taxon>unclassified sequences</taxon>
        <taxon>metagenomes</taxon>
        <taxon>ecological metagenomes</taxon>
    </lineage>
</organism>
<dbReference type="AlphaFoldDB" id="X1DS36"/>
<feature type="non-terminal residue" evidence="1">
    <location>
        <position position="1"/>
    </location>
</feature>